<accession>A0A915HXH6</accession>
<evidence type="ECO:0000313" key="1">
    <source>
        <dbReference type="Proteomes" id="UP000887565"/>
    </source>
</evidence>
<dbReference type="Proteomes" id="UP000887565">
    <property type="component" value="Unplaced"/>
</dbReference>
<reference evidence="2" key="1">
    <citation type="submission" date="2022-11" db="UniProtKB">
        <authorList>
            <consortium name="WormBaseParasite"/>
        </authorList>
    </citation>
    <scope>IDENTIFICATION</scope>
</reference>
<keyword evidence="1" id="KW-1185">Reference proteome</keyword>
<sequence>MIGTFIAFYIAQWLHQYFFDQKHTRQTFLTSCKDFFGNLCTKYKEILSTLSGQKTLLEAPDLSGQFLKDKSDIIHQYSVMRRGFPGLRKQRKKYSTMKENFKINECY</sequence>
<dbReference type="WBParaSite" id="nRc.2.0.1.t06272-RA">
    <property type="protein sequence ID" value="nRc.2.0.1.t06272-RA"/>
    <property type="gene ID" value="nRc.2.0.1.g06272"/>
</dbReference>
<dbReference type="AlphaFoldDB" id="A0A915HXH6"/>
<name>A0A915HXH6_ROMCU</name>
<evidence type="ECO:0000313" key="2">
    <source>
        <dbReference type="WBParaSite" id="nRc.2.0.1.t06272-RA"/>
    </source>
</evidence>
<organism evidence="1 2">
    <name type="scientific">Romanomermis culicivorax</name>
    <name type="common">Nematode worm</name>
    <dbReference type="NCBI Taxonomy" id="13658"/>
    <lineage>
        <taxon>Eukaryota</taxon>
        <taxon>Metazoa</taxon>
        <taxon>Ecdysozoa</taxon>
        <taxon>Nematoda</taxon>
        <taxon>Enoplea</taxon>
        <taxon>Dorylaimia</taxon>
        <taxon>Mermithida</taxon>
        <taxon>Mermithoidea</taxon>
        <taxon>Mermithidae</taxon>
        <taxon>Romanomermis</taxon>
    </lineage>
</organism>
<protein>
    <submittedName>
        <fullName evidence="2">Uncharacterized protein</fullName>
    </submittedName>
</protein>
<proteinExistence type="predicted"/>